<dbReference type="GeneID" id="29116676"/>
<sequence length="1081" mass="120466">MASLGKLTNAIMHIAQENTAALVNINLDFSMLRFEAPPEFMGLCSSLSPKRKAEAEDGMIHSTARKLFALFESEIPAVPELLEAYGKRASEIATSENTMSSQESVHGAFADYIGADGTSILAAATSGDGAVTMHLLACLLARMWKRSQAISIWQELVQQRKSILSKKVGSSAMLHANELAASMIHIERKQLDEWDASARAWLQYADSVKKLEQTNLRLVIDGANLPVSRDKELYSSVMAVWKHAMKAMNDLILGRPQRINDGDVMLGLLSWHLYPDMTVLGVGTRTYHVPQQDRLIAPGGMITVGMGSREGCPDETIYWSLPLAHMRFYGDPVNAERRHGMKDSQVSYADFRYVILGSVLSSWNMENNDIDLAMQCIILLDDSISNDPLQMRNIQELDWLVTLAKCCKAFQQASEVEKKHGMALIMFGIRRCSNFLAKHDKHPLPLFGLTDMRSLIDVVNFPTPDKIQRRIDFLRWWANNHPDRSSLKGSIIRYSPARQPNDDSTVFFCTTVFRTSNRQVGHKRRRTEEPYPGNQEHLSWLIDDKLDSPQSFIAVDYSVATEMDGPTIDPSKIRTISGLQDHGIVKLPPGPNMSIQDFEFVCGDAGKAAIYRPIKRGKPALSRNAITLSGFLRLYRGGLVEVARLTQQLLIRSAGGNDFFQSLKVLSHVEEIYEGLPGACVDLRVTSQPVPGSLWSAPFQRISQIGRAQYAWGSYSSAPLKIPEHELPSPITINHAFTAVAFFETGEMQLDPYKLEGVLALSHNNSIFVASQMLEDPTKPSSKYLIKRLTGNIGRPGFALLISPNDPRMREYDFNKYVVEYEQFNGDLVDSFSATSLHLSLTGYELPLDVEPRGNRDSEAYFVETNVSVYDGGDWVGDVDIMRAQKTWPHHGDCDHDVEQRKQRSHLPKSMQAVDSWKAFLDAPVGGGVLRAFGNPMARLAAATLAMQKGYKFHILSPNGCWACVRHDVFPLEPRYIASQIERQDYSFSPENVPGEISNMDTEDEDDHLTDNCSSESGSDDLNEEEPKTQPGGLYSAGVGDAPADDIAQDLFPELEPICQIEEEPTDPTGLNFAVDVMFIC</sequence>
<protein>
    <submittedName>
        <fullName evidence="2">Uncharacterized protein</fullName>
    </submittedName>
</protein>
<keyword evidence="3" id="KW-1185">Reference proteome</keyword>
<dbReference type="Proteomes" id="UP000077248">
    <property type="component" value="Unassembled WGS sequence"/>
</dbReference>
<dbReference type="VEuPathDB" id="FungiDB:CC77DRAFT_290432"/>
<feature type="region of interest" description="Disordered" evidence="1">
    <location>
        <begin position="987"/>
        <end position="1040"/>
    </location>
</feature>
<name>A0A177DYX0_ALTAL</name>
<reference evidence="2 3" key="1">
    <citation type="submission" date="2016-05" db="EMBL/GenBank/DDBJ databases">
        <title>Comparative analysis of secretome profiles of manganese(II)-oxidizing ascomycete fungi.</title>
        <authorList>
            <consortium name="DOE Joint Genome Institute"/>
            <person name="Zeiner C.A."/>
            <person name="Purvine S.O."/>
            <person name="Zink E.M."/>
            <person name="Wu S."/>
            <person name="Pasa-Tolic L."/>
            <person name="Chaput D.L."/>
            <person name="Haridas S."/>
            <person name="Grigoriev I.V."/>
            <person name="Santelli C.M."/>
            <person name="Hansel C.M."/>
        </authorList>
    </citation>
    <scope>NUCLEOTIDE SEQUENCE [LARGE SCALE GENOMIC DNA]</scope>
    <source>
        <strain evidence="2 3">SRC1lrK2f</strain>
    </source>
</reference>
<dbReference type="STRING" id="5599.A0A177DYX0"/>
<evidence type="ECO:0000256" key="1">
    <source>
        <dbReference type="SAM" id="MobiDB-lite"/>
    </source>
</evidence>
<gene>
    <name evidence="2" type="ORF">CC77DRAFT_290432</name>
</gene>
<evidence type="ECO:0000313" key="3">
    <source>
        <dbReference type="Proteomes" id="UP000077248"/>
    </source>
</evidence>
<dbReference type="EMBL" id="KV441470">
    <property type="protein sequence ID" value="OAG24925.1"/>
    <property type="molecule type" value="Genomic_DNA"/>
</dbReference>
<dbReference type="KEGG" id="aalt:CC77DRAFT_290432"/>
<dbReference type="OMA" id="QWMVRLA"/>
<evidence type="ECO:0000313" key="2">
    <source>
        <dbReference type="EMBL" id="OAG24925.1"/>
    </source>
</evidence>
<proteinExistence type="predicted"/>
<accession>A0A177DYX0</accession>
<dbReference type="AlphaFoldDB" id="A0A177DYX0"/>
<dbReference type="RefSeq" id="XP_018390346.1">
    <property type="nucleotide sequence ID" value="XM_018531082.1"/>
</dbReference>
<organism evidence="2 3">
    <name type="scientific">Alternaria alternata</name>
    <name type="common">Alternaria rot fungus</name>
    <name type="synonym">Torula alternata</name>
    <dbReference type="NCBI Taxonomy" id="5599"/>
    <lineage>
        <taxon>Eukaryota</taxon>
        <taxon>Fungi</taxon>
        <taxon>Dikarya</taxon>
        <taxon>Ascomycota</taxon>
        <taxon>Pezizomycotina</taxon>
        <taxon>Dothideomycetes</taxon>
        <taxon>Pleosporomycetidae</taxon>
        <taxon>Pleosporales</taxon>
        <taxon>Pleosporineae</taxon>
        <taxon>Pleosporaceae</taxon>
        <taxon>Alternaria</taxon>
        <taxon>Alternaria sect. Alternaria</taxon>
        <taxon>Alternaria alternata complex</taxon>
    </lineage>
</organism>